<evidence type="ECO:0008006" key="3">
    <source>
        <dbReference type="Google" id="ProtNLM"/>
    </source>
</evidence>
<organism evidence="1 2">
    <name type="scientific">Nonomuraea harbinensis</name>
    <dbReference type="NCBI Taxonomy" id="1286938"/>
    <lineage>
        <taxon>Bacteria</taxon>
        <taxon>Bacillati</taxon>
        <taxon>Actinomycetota</taxon>
        <taxon>Actinomycetes</taxon>
        <taxon>Streptosporangiales</taxon>
        <taxon>Streptosporangiaceae</taxon>
        <taxon>Nonomuraea</taxon>
    </lineage>
</organism>
<comment type="caution">
    <text evidence="1">The sequence shown here is derived from an EMBL/GenBank/DDBJ whole genome shotgun (WGS) entry which is preliminary data.</text>
</comment>
<accession>A0ABW1BWC1</accession>
<evidence type="ECO:0000313" key="2">
    <source>
        <dbReference type="Proteomes" id="UP001596096"/>
    </source>
</evidence>
<feature type="non-terminal residue" evidence="1">
    <location>
        <position position="92"/>
    </location>
</feature>
<dbReference type="Proteomes" id="UP001596096">
    <property type="component" value="Unassembled WGS sequence"/>
</dbReference>
<reference evidence="2" key="1">
    <citation type="journal article" date="2019" name="Int. J. Syst. Evol. Microbiol.">
        <title>The Global Catalogue of Microorganisms (GCM) 10K type strain sequencing project: providing services to taxonomists for standard genome sequencing and annotation.</title>
        <authorList>
            <consortium name="The Broad Institute Genomics Platform"/>
            <consortium name="The Broad Institute Genome Sequencing Center for Infectious Disease"/>
            <person name="Wu L."/>
            <person name="Ma J."/>
        </authorList>
    </citation>
    <scope>NUCLEOTIDE SEQUENCE [LARGE SCALE GENOMIC DNA]</scope>
    <source>
        <strain evidence="2">CGMCC 4.7106</strain>
    </source>
</reference>
<gene>
    <name evidence="1" type="ORF">ACFPUY_20915</name>
</gene>
<proteinExistence type="predicted"/>
<name>A0ABW1BWC1_9ACTN</name>
<protein>
    <recommendedName>
        <fullName evidence="3">DUF983 domain-containing protein</fullName>
    </recommendedName>
</protein>
<evidence type="ECO:0000313" key="1">
    <source>
        <dbReference type="EMBL" id="MFC5817565.1"/>
    </source>
</evidence>
<dbReference type="RefSeq" id="WP_219550922.1">
    <property type="nucleotide sequence ID" value="NZ_JAHKRN010000065.1"/>
</dbReference>
<dbReference type="EMBL" id="JBHSNW010000010">
    <property type="protein sequence ID" value="MFC5817565.1"/>
    <property type="molecule type" value="Genomic_DNA"/>
</dbReference>
<keyword evidence="2" id="KW-1185">Reference proteome</keyword>
<sequence length="92" mass="10154">MIDVSGPDAYDAGAVTVDVLAISLREPTVAAIVSFRHTAWLWLLPLALLGPGFDVIRGSWRSCRAETAGHPAVRDADTRKPLETRFQRFTYI</sequence>